<evidence type="ECO:0000259" key="2">
    <source>
        <dbReference type="Pfam" id="PF00899"/>
    </source>
</evidence>
<dbReference type="Pfam" id="PF00899">
    <property type="entry name" value="ThiF"/>
    <property type="match status" value="1"/>
</dbReference>
<gene>
    <name evidence="3" type="ORF">GCM10022404_12390</name>
</gene>
<dbReference type="InterPro" id="IPR000594">
    <property type="entry name" value="ThiF_NAD_FAD-bd"/>
</dbReference>
<feature type="transmembrane region" description="Helical" evidence="1">
    <location>
        <begin position="55"/>
        <end position="73"/>
    </location>
</feature>
<name>A0ABP7K2I7_9RHOB</name>
<dbReference type="Proteomes" id="UP001399917">
    <property type="component" value="Unassembled WGS sequence"/>
</dbReference>
<dbReference type="PANTHER" id="PTHR10953:SF102">
    <property type="entry name" value="ADENYLYLTRANSFERASE AND SULFURTRANSFERASE MOCS3"/>
    <property type="match status" value="1"/>
</dbReference>
<dbReference type="RefSeq" id="WP_344845101.1">
    <property type="nucleotide sequence ID" value="NZ_BAABDF010000006.1"/>
</dbReference>
<evidence type="ECO:0000313" key="4">
    <source>
        <dbReference type="Proteomes" id="UP001399917"/>
    </source>
</evidence>
<proteinExistence type="predicted"/>
<keyword evidence="1" id="KW-0472">Membrane</keyword>
<dbReference type="PANTHER" id="PTHR10953">
    <property type="entry name" value="UBIQUITIN-ACTIVATING ENZYME E1"/>
    <property type="match status" value="1"/>
</dbReference>
<dbReference type="EMBL" id="BAABDF010000006">
    <property type="protein sequence ID" value="GAA3863454.1"/>
    <property type="molecule type" value="Genomic_DNA"/>
</dbReference>
<dbReference type="CDD" id="cd00757">
    <property type="entry name" value="ThiF_MoeB_HesA_family"/>
    <property type="match status" value="1"/>
</dbReference>
<keyword evidence="1" id="KW-1133">Transmembrane helix</keyword>
<dbReference type="NCBIfam" id="NF004281">
    <property type="entry name" value="PRK05690.1"/>
    <property type="match status" value="1"/>
</dbReference>
<reference evidence="4" key="1">
    <citation type="journal article" date="2019" name="Int. J. Syst. Evol. Microbiol.">
        <title>The Global Catalogue of Microorganisms (GCM) 10K type strain sequencing project: providing services to taxonomists for standard genome sequencing and annotation.</title>
        <authorList>
            <consortium name="The Broad Institute Genomics Platform"/>
            <consortium name="The Broad Institute Genome Sequencing Center for Infectious Disease"/>
            <person name="Wu L."/>
            <person name="Ma J."/>
        </authorList>
    </citation>
    <scope>NUCLEOTIDE SEQUENCE [LARGE SCALE GENOMIC DNA]</scope>
    <source>
        <strain evidence="4">JCM 17190</strain>
    </source>
</reference>
<organism evidence="3 4">
    <name type="scientific">Celeribacter arenosi</name>
    <dbReference type="NCBI Taxonomy" id="792649"/>
    <lineage>
        <taxon>Bacteria</taxon>
        <taxon>Pseudomonadati</taxon>
        <taxon>Pseudomonadota</taxon>
        <taxon>Alphaproteobacteria</taxon>
        <taxon>Rhodobacterales</taxon>
        <taxon>Roseobacteraceae</taxon>
        <taxon>Celeribacter</taxon>
    </lineage>
</organism>
<protein>
    <submittedName>
        <fullName evidence="3">HesA/MoeB/ThiF family protein</fullName>
    </submittedName>
</protein>
<feature type="transmembrane region" description="Helical" evidence="1">
    <location>
        <begin position="26"/>
        <end position="43"/>
    </location>
</feature>
<dbReference type="Gene3D" id="3.40.50.720">
    <property type="entry name" value="NAD(P)-binding Rossmann-like Domain"/>
    <property type="match status" value="1"/>
</dbReference>
<dbReference type="SUPFAM" id="SSF69572">
    <property type="entry name" value="Activating enzymes of the ubiquitin-like proteins"/>
    <property type="match status" value="1"/>
</dbReference>
<evidence type="ECO:0000313" key="3">
    <source>
        <dbReference type="EMBL" id="GAA3863454.1"/>
    </source>
</evidence>
<evidence type="ECO:0000256" key="1">
    <source>
        <dbReference type="SAM" id="Phobius"/>
    </source>
</evidence>
<keyword evidence="1" id="KW-0812">Transmembrane</keyword>
<dbReference type="InterPro" id="IPR035985">
    <property type="entry name" value="Ubiquitin-activating_enz"/>
</dbReference>
<accession>A0ABP7K2I7</accession>
<sequence>MILFLALAAALWGVGAYTGAPARARWAMIGVLYLAVLLAVAILPEGAQPFGGRLGEWLLLGAFAAIVTSYRLLLRRLRARATPATAQPDPAQPDPASNGPFTAGELDRYMRHIVLRDIGGPGQKKLKETSVLIIGAGGLGAPVIQYLAASGVGTLGVIDDDIVDLSNLQRQVIHTDARIGMPKVFSAAEAVAALNPHVTLRPYNRRFDETCGALIAEYDMVIDGCDNFDTRYLVNRLCAAQHKPLLAAAITQWEGQISTYNSGENAPCYQCVFPNSPSPDMVPTCAEAGVAAPLPGILGTMLAMEAVKEITGAGTGLSGRLLIYDALHTETRTIRTKKRADCPVCG</sequence>
<keyword evidence="4" id="KW-1185">Reference proteome</keyword>
<dbReference type="InterPro" id="IPR045886">
    <property type="entry name" value="ThiF/MoeB/HesA"/>
</dbReference>
<feature type="domain" description="THIF-type NAD/FAD binding fold" evidence="2">
    <location>
        <begin position="109"/>
        <end position="344"/>
    </location>
</feature>
<comment type="caution">
    <text evidence="3">The sequence shown here is derived from an EMBL/GenBank/DDBJ whole genome shotgun (WGS) entry which is preliminary data.</text>
</comment>